<accession>A0A151GGK1</accession>
<evidence type="ECO:0000256" key="1">
    <source>
        <dbReference type="ARBA" id="ARBA00006484"/>
    </source>
</evidence>
<dbReference type="CDD" id="cd05233">
    <property type="entry name" value="SDR_c"/>
    <property type="match status" value="1"/>
</dbReference>
<dbReference type="RefSeq" id="XP_040655566.1">
    <property type="nucleotide sequence ID" value="XM_040805462.1"/>
</dbReference>
<dbReference type="STRING" id="98403.A0A151GGK1"/>
<dbReference type="InParanoid" id="A0A151GGK1"/>
<dbReference type="PROSITE" id="PS00061">
    <property type="entry name" value="ADH_SHORT"/>
    <property type="match status" value="1"/>
</dbReference>
<evidence type="ECO:0000313" key="4">
    <source>
        <dbReference type="EMBL" id="KYK56214.1"/>
    </source>
</evidence>
<dbReference type="PRINTS" id="PR00081">
    <property type="entry name" value="GDHRDH"/>
</dbReference>
<sequence length="293" mass="30915">MASSYDSKSLFDVKDLVAVITGGGSGLGKIIAHALVANGAKAVYVLGRRQESLDATKESSARPQAVHPIVCDVTSKDSLQSAAGRVRDEVGYVNVLFANSGVITADVPVKDVDSLTVKSFQERLWAPSMEEFTRSAQVNVTGAFYTAVAFLDLLDEGNKRKVVPQSSQVIITSSAAGFARRPFAGFAYGTSKAAATHLAKQLGTVLSAFKIRVNTIAPGFYPSEMTDAMPFMKQTDVSKEGSLPRSFVPMERSGTAEDMAGAALFLVSRAGAYIAGNVLLTDGGRLGVVEASY</sequence>
<dbReference type="Gene3D" id="3.40.50.720">
    <property type="entry name" value="NAD(P)-binding Rossmann-like Domain"/>
    <property type="match status" value="1"/>
</dbReference>
<keyword evidence="2" id="KW-0521">NADP</keyword>
<dbReference type="PANTHER" id="PTHR43618">
    <property type="entry name" value="7-ALPHA-HYDROXYSTEROID DEHYDROGENASE"/>
    <property type="match status" value="1"/>
</dbReference>
<evidence type="ECO:0000256" key="3">
    <source>
        <dbReference type="ARBA" id="ARBA00023002"/>
    </source>
</evidence>
<dbReference type="PANTHER" id="PTHR43618:SF18">
    <property type="entry name" value="SHORT CHAIN DEHYDROGENASE_REDUCTASE FAMILY (AFU_ORTHOLOGUE AFUA_5G12480)"/>
    <property type="match status" value="1"/>
</dbReference>
<evidence type="ECO:0000256" key="2">
    <source>
        <dbReference type="ARBA" id="ARBA00022857"/>
    </source>
</evidence>
<proteinExistence type="inferred from homology"/>
<reference evidence="4 5" key="1">
    <citation type="journal article" date="2016" name="Sci. Rep.">
        <title>Insights into Adaptations to a Near-Obligate Nematode Endoparasitic Lifestyle from the Finished Genome of Drechmeria coniospora.</title>
        <authorList>
            <person name="Zhang L."/>
            <person name="Zhou Z."/>
            <person name="Guo Q."/>
            <person name="Fokkens L."/>
            <person name="Miskei M."/>
            <person name="Pocsi I."/>
            <person name="Zhang W."/>
            <person name="Chen M."/>
            <person name="Wang L."/>
            <person name="Sun Y."/>
            <person name="Donzelli B.G."/>
            <person name="Gibson D.M."/>
            <person name="Nelson D.R."/>
            <person name="Luo J.G."/>
            <person name="Rep M."/>
            <person name="Liu H."/>
            <person name="Yang S."/>
            <person name="Wang J."/>
            <person name="Krasnoff S.B."/>
            <person name="Xu Y."/>
            <person name="Molnar I."/>
            <person name="Lin M."/>
        </authorList>
    </citation>
    <scope>NUCLEOTIDE SEQUENCE [LARGE SCALE GENOMIC DNA]</scope>
    <source>
        <strain evidence="4 5">ARSEF 6962</strain>
    </source>
</reference>
<comment type="similarity">
    <text evidence="1">Belongs to the short-chain dehydrogenases/reductases (SDR) family.</text>
</comment>
<dbReference type="AlphaFoldDB" id="A0A151GGK1"/>
<dbReference type="InterPro" id="IPR052178">
    <property type="entry name" value="Sec_Metab_Biosynth_SDR"/>
</dbReference>
<dbReference type="SUPFAM" id="SSF51735">
    <property type="entry name" value="NAD(P)-binding Rossmann-fold domains"/>
    <property type="match status" value="1"/>
</dbReference>
<organism evidence="4 5">
    <name type="scientific">Drechmeria coniospora</name>
    <name type="common">Nematophagous fungus</name>
    <name type="synonym">Meria coniospora</name>
    <dbReference type="NCBI Taxonomy" id="98403"/>
    <lineage>
        <taxon>Eukaryota</taxon>
        <taxon>Fungi</taxon>
        <taxon>Dikarya</taxon>
        <taxon>Ascomycota</taxon>
        <taxon>Pezizomycotina</taxon>
        <taxon>Sordariomycetes</taxon>
        <taxon>Hypocreomycetidae</taxon>
        <taxon>Hypocreales</taxon>
        <taxon>Ophiocordycipitaceae</taxon>
        <taxon>Drechmeria</taxon>
    </lineage>
</organism>
<dbReference type="EMBL" id="LAYC01000003">
    <property type="protein sequence ID" value="KYK56214.1"/>
    <property type="molecule type" value="Genomic_DNA"/>
</dbReference>
<protein>
    <submittedName>
        <fullName evidence="4">Short chain dehydrogenase/reductase</fullName>
    </submittedName>
</protein>
<dbReference type="InterPro" id="IPR020904">
    <property type="entry name" value="Sc_DH/Rdtase_CS"/>
</dbReference>
<comment type="caution">
    <text evidence="4">The sequence shown here is derived from an EMBL/GenBank/DDBJ whole genome shotgun (WGS) entry which is preliminary data.</text>
</comment>
<dbReference type="Pfam" id="PF00106">
    <property type="entry name" value="adh_short"/>
    <property type="match status" value="1"/>
</dbReference>
<keyword evidence="5" id="KW-1185">Reference proteome</keyword>
<dbReference type="GO" id="GO:0016491">
    <property type="term" value="F:oxidoreductase activity"/>
    <property type="evidence" value="ECO:0007669"/>
    <property type="project" value="UniProtKB-KW"/>
</dbReference>
<dbReference type="Proteomes" id="UP000076580">
    <property type="component" value="Chromosome 03"/>
</dbReference>
<gene>
    <name evidence="4" type="ORF">DCS_08182</name>
</gene>
<evidence type="ECO:0000313" key="5">
    <source>
        <dbReference type="Proteomes" id="UP000076580"/>
    </source>
</evidence>
<dbReference type="InterPro" id="IPR002347">
    <property type="entry name" value="SDR_fam"/>
</dbReference>
<name>A0A151GGK1_DRECN</name>
<dbReference type="InterPro" id="IPR036291">
    <property type="entry name" value="NAD(P)-bd_dom_sf"/>
</dbReference>
<keyword evidence="3" id="KW-0560">Oxidoreductase</keyword>
<dbReference type="GeneID" id="63720825"/>